<proteinExistence type="inferred from homology"/>
<comment type="similarity">
    <text evidence="1">Belongs to the cytochrome P450 family.</text>
</comment>
<dbReference type="RefSeq" id="WP_378249988.1">
    <property type="nucleotide sequence ID" value="NZ_JBHSKF010000014.1"/>
</dbReference>
<evidence type="ECO:0000313" key="3">
    <source>
        <dbReference type="EMBL" id="MFC5290115.1"/>
    </source>
</evidence>
<keyword evidence="4" id="KW-1185">Reference proteome</keyword>
<gene>
    <name evidence="3" type="ORF">ACFPM7_23925</name>
</gene>
<dbReference type="SUPFAM" id="SSF48264">
    <property type="entry name" value="Cytochrome P450"/>
    <property type="match status" value="1"/>
</dbReference>
<organism evidence="3 4">
    <name type="scientific">Actinokineospora guangxiensis</name>
    <dbReference type="NCBI Taxonomy" id="1490288"/>
    <lineage>
        <taxon>Bacteria</taxon>
        <taxon>Bacillati</taxon>
        <taxon>Actinomycetota</taxon>
        <taxon>Actinomycetes</taxon>
        <taxon>Pseudonocardiales</taxon>
        <taxon>Pseudonocardiaceae</taxon>
        <taxon>Actinokineospora</taxon>
    </lineage>
</organism>
<dbReference type="PANTHER" id="PTHR46696:SF4">
    <property type="entry name" value="BIOTIN BIOSYNTHESIS CYTOCHROME P450"/>
    <property type="match status" value="1"/>
</dbReference>
<dbReference type="InterPro" id="IPR036396">
    <property type="entry name" value="Cyt_P450_sf"/>
</dbReference>
<reference evidence="4" key="1">
    <citation type="journal article" date="2019" name="Int. J. Syst. Evol. Microbiol.">
        <title>The Global Catalogue of Microorganisms (GCM) 10K type strain sequencing project: providing services to taxonomists for standard genome sequencing and annotation.</title>
        <authorList>
            <consortium name="The Broad Institute Genomics Platform"/>
            <consortium name="The Broad Institute Genome Sequencing Center for Infectious Disease"/>
            <person name="Wu L."/>
            <person name="Ma J."/>
        </authorList>
    </citation>
    <scope>NUCLEOTIDE SEQUENCE [LARGE SCALE GENOMIC DNA]</scope>
    <source>
        <strain evidence="4">CCUG 59778</strain>
    </source>
</reference>
<evidence type="ECO:0000313" key="4">
    <source>
        <dbReference type="Proteomes" id="UP001596157"/>
    </source>
</evidence>
<dbReference type="Pfam" id="PF00067">
    <property type="entry name" value="p450"/>
    <property type="match status" value="1"/>
</dbReference>
<dbReference type="Proteomes" id="UP001596157">
    <property type="component" value="Unassembled WGS sequence"/>
</dbReference>
<accession>A0ABW0EVJ6</accession>
<protein>
    <submittedName>
        <fullName evidence="3">Cytochrome P450</fullName>
    </submittedName>
</protein>
<dbReference type="EMBL" id="JBHSKF010000014">
    <property type="protein sequence ID" value="MFC5290115.1"/>
    <property type="molecule type" value="Genomic_DNA"/>
</dbReference>
<evidence type="ECO:0000256" key="1">
    <source>
        <dbReference type="ARBA" id="ARBA00010617"/>
    </source>
</evidence>
<dbReference type="InterPro" id="IPR001128">
    <property type="entry name" value="Cyt_P450"/>
</dbReference>
<name>A0ABW0EVJ6_9PSEU</name>
<feature type="compositionally biased region" description="Basic and acidic residues" evidence="2">
    <location>
        <begin position="7"/>
        <end position="19"/>
    </location>
</feature>
<feature type="region of interest" description="Disordered" evidence="2">
    <location>
        <begin position="1"/>
        <end position="44"/>
    </location>
</feature>
<dbReference type="PRINTS" id="PR00359">
    <property type="entry name" value="BP450"/>
</dbReference>
<sequence>MSRRRDKAGCARSRLDPTPHARNAGSQRCFSGSSSSTGGEARVANAHPDLMRLTFWEKPQEERDRAFARLRDEPRPAFFPTDDGRGFYALTRHADVVAASRDPGTFSSEPISTSLDDPPESVRRYAGSMISLDAPRHTRLRRIVARSFTPRMADKMSEDIASTARQIVSEVAVLGQGEFDFIEHVATPMTMRVVCRILGIPESRYGDVRAASELILAAGDPDHDDREAFLLSKYVELHELTRELVLKRLHEPADDLITQLCTANVDDECLTQEEVGKFFTLLIVAGTETTRNALAHAIWLLTTRPEQRAYLFSDMENRVSLMSNEVVRYSTPINWMRRNVTREVECFGGAFQPGDRVVMFYNSANRDGAVFDRPDEFIAGRTHNPHVGFGALGPHYCLGVHLAIQQMNTLLKELFTRFPDFHSTAGAVRQRSSFVNGYEILPCSV</sequence>
<dbReference type="PANTHER" id="PTHR46696">
    <property type="entry name" value="P450, PUTATIVE (EUROFUNG)-RELATED"/>
    <property type="match status" value="1"/>
</dbReference>
<comment type="caution">
    <text evidence="3">The sequence shown here is derived from an EMBL/GenBank/DDBJ whole genome shotgun (WGS) entry which is preliminary data.</text>
</comment>
<evidence type="ECO:0000256" key="2">
    <source>
        <dbReference type="SAM" id="MobiDB-lite"/>
    </source>
</evidence>
<dbReference type="Gene3D" id="1.10.630.10">
    <property type="entry name" value="Cytochrome P450"/>
    <property type="match status" value="1"/>
</dbReference>
<dbReference type="InterPro" id="IPR002397">
    <property type="entry name" value="Cyt_P450_B"/>
</dbReference>